<dbReference type="eggNOG" id="COG0624">
    <property type="taxonomic scope" value="Bacteria"/>
</dbReference>
<dbReference type="STRING" id="288705.RSal33209_1304"/>
<dbReference type="PANTHER" id="PTHR43808">
    <property type="entry name" value="ACETYLORNITHINE DEACETYLASE"/>
    <property type="match status" value="1"/>
</dbReference>
<protein>
    <submittedName>
        <fullName evidence="3">Carboxypeptidase G2</fullName>
        <ecNumber evidence="3">3.4.17.11</ecNumber>
    </submittedName>
</protein>
<gene>
    <name evidence="3" type="ordered locus">RSal33209_1304</name>
</gene>
<sequence length="173" mass="17639">MEAAHQVLAITQLADASLETSVAPTALHSGTTSNTIPARAELQIDVRAWTVTELNRVDAQLRALLPTLPGSVLRLEGGINRPPLSAEASASLYSLSTEVASELGIKPPGSAAVGGTSDGNFTAGLGIPTLEGLGSVGGGAHSADEHVLIPSIAERTALLAGLVQRILEGHLTR</sequence>
<dbReference type="GO" id="GO:0046872">
    <property type="term" value="F:metal ion binding"/>
    <property type="evidence" value="ECO:0007669"/>
    <property type="project" value="UniProtKB-KW"/>
</dbReference>
<keyword evidence="4" id="KW-1185">Reference proteome</keyword>
<evidence type="ECO:0000313" key="3">
    <source>
        <dbReference type="EMBL" id="ABY23041.1"/>
    </source>
</evidence>
<name>A9WPS0_RENSM</name>
<evidence type="ECO:0000313" key="4">
    <source>
        <dbReference type="Proteomes" id="UP000002007"/>
    </source>
</evidence>
<dbReference type="Proteomes" id="UP000002007">
    <property type="component" value="Chromosome"/>
</dbReference>
<dbReference type="KEGG" id="rsa:RSal33209_1304"/>
<keyword evidence="3" id="KW-0121">Carboxypeptidase</keyword>
<keyword evidence="2 3" id="KW-0378">Hydrolase</keyword>
<dbReference type="GO" id="GO:0004180">
    <property type="term" value="F:carboxypeptidase activity"/>
    <property type="evidence" value="ECO:0007669"/>
    <property type="project" value="UniProtKB-KW"/>
</dbReference>
<dbReference type="InterPro" id="IPR050072">
    <property type="entry name" value="Peptidase_M20A"/>
</dbReference>
<dbReference type="EMBL" id="CP000910">
    <property type="protein sequence ID" value="ABY23041.1"/>
    <property type="molecule type" value="Genomic_DNA"/>
</dbReference>
<dbReference type="InterPro" id="IPR002933">
    <property type="entry name" value="Peptidase_M20"/>
</dbReference>
<dbReference type="HOGENOM" id="CLU_021802_7_3_11"/>
<dbReference type="InterPro" id="IPR036264">
    <property type="entry name" value="Bact_exopeptidase_dim_dom"/>
</dbReference>
<accession>A9WPS0</accession>
<dbReference type="Gene3D" id="3.30.70.360">
    <property type="match status" value="1"/>
</dbReference>
<proteinExistence type="predicted"/>
<organism evidence="3 4">
    <name type="scientific">Renibacterium salmoninarum (strain ATCC 33209 / DSM 20767 / JCM 11484 / NBRC 15589 / NCIMB 2235)</name>
    <dbReference type="NCBI Taxonomy" id="288705"/>
    <lineage>
        <taxon>Bacteria</taxon>
        <taxon>Bacillati</taxon>
        <taxon>Actinomycetota</taxon>
        <taxon>Actinomycetes</taxon>
        <taxon>Micrococcales</taxon>
        <taxon>Micrococcaceae</taxon>
        <taxon>Renibacterium</taxon>
    </lineage>
</organism>
<evidence type="ECO:0000256" key="2">
    <source>
        <dbReference type="ARBA" id="ARBA00022801"/>
    </source>
</evidence>
<dbReference type="Pfam" id="PF01546">
    <property type="entry name" value="Peptidase_M20"/>
    <property type="match status" value="1"/>
</dbReference>
<reference evidence="4" key="1">
    <citation type="journal article" date="2008" name="J. Bacteriol.">
        <title>Genome sequence of the fish pathogen Renibacterium salmoninarum suggests reductive evolution away from an environmental Arthrobacter ancestor.</title>
        <authorList>
            <person name="Wiens G.D."/>
            <person name="Rockey D.D."/>
            <person name="Wu Z."/>
            <person name="Chang J."/>
            <person name="Levy R."/>
            <person name="Crane S."/>
            <person name="Chen D.S."/>
            <person name="Capri G.R."/>
            <person name="Burnett J.R."/>
            <person name="Sudheesh P.S."/>
            <person name="Schipma M.J."/>
            <person name="Burd H."/>
            <person name="Bhattacharyya A."/>
            <person name="Rhodes L.D."/>
            <person name="Kaul R."/>
            <person name="Strom M.S."/>
        </authorList>
    </citation>
    <scope>NUCLEOTIDE SEQUENCE [LARGE SCALE GENOMIC DNA]</scope>
    <source>
        <strain evidence="4">ATCC 33209 / DSM 20767 / JCM 11484 / NBRC 15589 / NCIMB 2235</strain>
    </source>
</reference>
<keyword evidence="1" id="KW-0479">Metal-binding</keyword>
<dbReference type="EC" id="3.4.17.11" evidence="3"/>
<dbReference type="SUPFAM" id="SSF55031">
    <property type="entry name" value="Bacterial exopeptidase dimerisation domain"/>
    <property type="match status" value="1"/>
</dbReference>
<dbReference type="SUPFAM" id="SSF53187">
    <property type="entry name" value="Zn-dependent exopeptidases"/>
    <property type="match status" value="1"/>
</dbReference>
<dbReference type="PANTHER" id="PTHR43808:SF9">
    <property type="entry name" value="BLL0789 PROTEIN"/>
    <property type="match status" value="1"/>
</dbReference>
<dbReference type="Gene3D" id="3.40.630.10">
    <property type="entry name" value="Zn peptidases"/>
    <property type="match status" value="1"/>
</dbReference>
<evidence type="ECO:0000256" key="1">
    <source>
        <dbReference type="ARBA" id="ARBA00022723"/>
    </source>
</evidence>
<dbReference type="AlphaFoldDB" id="A9WPS0"/>
<keyword evidence="3" id="KW-0645">Protease</keyword>